<dbReference type="Proteomes" id="UP000886501">
    <property type="component" value="Unassembled WGS sequence"/>
</dbReference>
<gene>
    <name evidence="1" type="ORF">BDM02DRAFT_3111133</name>
</gene>
<evidence type="ECO:0000313" key="2">
    <source>
        <dbReference type="Proteomes" id="UP000886501"/>
    </source>
</evidence>
<accession>A0ACB6ZNT6</accession>
<dbReference type="EMBL" id="MU117978">
    <property type="protein sequence ID" value="KAF9651108.1"/>
    <property type="molecule type" value="Genomic_DNA"/>
</dbReference>
<reference evidence="1" key="2">
    <citation type="journal article" date="2020" name="Nat. Commun.">
        <title>Large-scale genome sequencing of mycorrhizal fungi provides insights into the early evolution of symbiotic traits.</title>
        <authorList>
            <person name="Miyauchi S."/>
            <person name="Kiss E."/>
            <person name="Kuo A."/>
            <person name="Drula E."/>
            <person name="Kohler A."/>
            <person name="Sanchez-Garcia M."/>
            <person name="Morin E."/>
            <person name="Andreopoulos B."/>
            <person name="Barry K.W."/>
            <person name="Bonito G."/>
            <person name="Buee M."/>
            <person name="Carver A."/>
            <person name="Chen C."/>
            <person name="Cichocki N."/>
            <person name="Clum A."/>
            <person name="Culley D."/>
            <person name="Crous P.W."/>
            <person name="Fauchery L."/>
            <person name="Girlanda M."/>
            <person name="Hayes R.D."/>
            <person name="Keri Z."/>
            <person name="LaButti K."/>
            <person name="Lipzen A."/>
            <person name="Lombard V."/>
            <person name="Magnuson J."/>
            <person name="Maillard F."/>
            <person name="Murat C."/>
            <person name="Nolan M."/>
            <person name="Ohm R.A."/>
            <person name="Pangilinan J."/>
            <person name="Pereira M.F."/>
            <person name="Perotto S."/>
            <person name="Peter M."/>
            <person name="Pfister S."/>
            <person name="Riley R."/>
            <person name="Sitrit Y."/>
            <person name="Stielow J.B."/>
            <person name="Szollosi G."/>
            <person name="Zifcakova L."/>
            <person name="Stursova M."/>
            <person name="Spatafora J.W."/>
            <person name="Tedersoo L."/>
            <person name="Vaario L.M."/>
            <person name="Yamada A."/>
            <person name="Yan M."/>
            <person name="Wang P."/>
            <person name="Xu J."/>
            <person name="Bruns T."/>
            <person name="Baldrian P."/>
            <person name="Vilgalys R."/>
            <person name="Dunand C."/>
            <person name="Henrissat B."/>
            <person name="Grigoriev I.V."/>
            <person name="Hibbett D."/>
            <person name="Nagy L.G."/>
            <person name="Martin F.M."/>
        </authorList>
    </citation>
    <scope>NUCLEOTIDE SEQUENCE</scope>
    <source>
        <strain evidence="1">P2</strain>
    </source>
</reference>
<keyword evidence="2" id="KW-1185">Reference proteome</keyword>
<reference evidence="1" key="1">
    <citation type="submission" date="2019-10" db="EMBL/GenBank/DDBJ databases">
        <authorList>
            <consortium name="DOE Joint Genome Institute"/>
            <person name="Kuo A."/>
            <person name="Miyauchi S."/>
            <person name="Kiss E."/>
            <person name="Drula E."/>
            <person name="Kohler A."/>
            <person name="Sanchez-Garcia M."/>
            <person name="Andreopoulos B."/>
            <person name="Barry K.W."/>
            <person name="Bonito G."/>
            <person name="Buee M."/>
            <person name="Carver A."/>
            <person name="Chen C."/>
            <person name="Cichocki N."/>
            <person name="Clum A."/>
            <person name="Culley D."/>
            <person name="Crous P.W."/>
            <person name="Fauchery L."/>
            <person name="Girlanda M."/>
            <person name="Hayes R."/>
            <person name="Keri Z."/>
            <person name="Labutti K."/>
            <person name="Lipzen A."/>
            <person name="Lombard V."/>
            <person name="Magnuson J."/>
            <person name="Maillard F."/>
            <person name="Morin E."/>
            <person name="Murat C."/>
            <person name="Nolan M."/>
            <person name="Ohm R."/>
            <person name="Pangilinan J."/>
            <person name="Pereira M."/>
            <person name="Perotto S."/>
            <person name="Peter M."/>
            <person name="Riley R."/>
            <person name="Sitrit Y."/>
            <person name="Stielow B."/>
            <person name="Szollosi G."/>
            <person name="Zifcakova L."/>
            <person name="Stursova M."/>
            <person name="Spatafora J.W."/>
            <person name="Tedersoo L."/>
            <person name="Vaario L.-M."/>
            <person name="Yamada A."/>
            <person name="Yan M."/>
            <person name="Wang P."/>
            <person name="Xu J."/>
            <person name="Bruns T."/>
            <person name="Baldrian P."/>
            <person name="Vilgalys R."/>
            <person name="Henrissat B."/>
            <person name="Grigoriev I.V."/>
            <person name="Hibbett D."/>
            <person name="Nagy L.G."/>
            <person name="Martin F.M."/>
        </authorList>
    </citation>
    <scope>NUCLEOTIDE SEQUENCE</scope>
    <source>
        <strain evidence="1">P2</strain>
    </source>
</reference>
<name>A0ACB6ZNT6_THEGA</name>
<organism evidence="1 2">
    <name type="scientific">Thelephora ganbajun</name>
    <name type="common">Ganba fungus</name>
    <dbReference type="NCBI Taxonomy" id="370292"/>
    <lineage>
        <taxon>Eukaryota</taxon>
        <taxon>Fungi</taxon>
        <taxon>Dikarya</taxon>
        <taxon>Basidiomycota</taxon>
        <taxon>Agaricomycotina</taxon>
        <taxon>Agaricomycetes</taxon>
        <taxon>Thelephorales</taxon>
        <taxon>Thelephoraceae</taxon>
        <taxon>Thelephora</taxon>
    </lineage>
</organism>
<comment type="caution">
    <text evidence="1">The sequence shown here is derived from an EMBL/GenBank/DDBJ whole genome shotgun (WGS) entry which is preliminary data.</text>
</comment>
<proteinExistence type="predicted"/>
<protein>
    <submittedName>
        <fullName evidence="1">Alpha mannosidase-like protein</fullName>
    </submittedName>
</protein>
<sequence>MTWHNWRTRALLGLFILAFQFWPSTTEIPVATTSTVTGWSLNRTVALRERVRGLWYHGFDNYMNHAFPYDELDPISCVGRGPDYSNPDNWGTNDVAGNYSVTLVDALDTFVVMSDIQGFETAVKNVIESVSFNVNTRPQVFEATIRILGGLLSAHIFASRPNQPFYLPWYRDELLHMAHDLGNRLLPAFSTPTGIPYPRIHLKLGVLKGEGYETCTAGAGSLILEFATLSRLTGDDRFEKVAYKAFFALWNRKSDIGLVGNTVSLRTGAWLTPEISGIGAGIDSFYEYALKWYVLSGEVEFLDVWHQSYAAVMRYSRASNGFWFRNVNIYSGDAAYFTIDSLSAFWPGLQVLAGDIENAIKAHLMYWNLWKKFSGLPEVFDTAFLQATSLQYPLRPEFIESTWYLYRATRDPFYLDVGERILNDIEIRTKVDCGLAGVSNLLSNTLSDRMESFVLSETLKYLYLLFDEENPIHSDDSNYVFTTEGHILTLEPKHTKPMSAVRRKLRGAEDHKCPAYTPGLAFWRRPNQGSGIVGGIQSRRDVEYARFLTDGTASELEKAAWSPYGYCDIPEVEIFSYDFVLSHDGKTVPEDPNPDSSKLEATKHGYLIHNITGIRAHIVSRLDGKGYDITRLGPHSVRTGQVVFVDDQRLVGPADTPAATPKRVPVINLQFFVKDVDPMFRDQVGTMGGPLEVTLSANTALFGGDPSLLAPDHEPIRFGHQGGVRLVQDRSNQYGCQLYEQAYLGEALLVDRGECTFLEKLLNAKEAGASGVVVINDSDNRVSPSIDEEEREGVGDSVNEVVLVILTKTAGEAVIDMIKWTQDFGVGQVMFIVDPESRQVGVKRKLTKTYQSSNDMDKLKDDIQKVLYLNGHALVNTRLVV</sequence>
<evidence type="ECO:0000313" key="1">
    <source>
        <dbReference type="EMBL" id="KAF9651108.1"/>
    </source>
</evidence>